<reference evidence="3 4" key="1">
    <citation type="journal article" date="2017" name="Nat. Commun.">
        <title>Genome assembly with in vitro proximity ligation data and whole-genome triplication in lettuce.</title>
        <authorList>
            <person name="Reyes-Chin-Wo S."/>
            <person name="Wang Z."/>
            <person name="Yang X."/>
            <person name="Kozik A."/>
            <person name="Arikit S."/>
            <person name="Song C."/>
            <person name="Xia L."/>
            <person name="Froenicke L."/>
            <person name="Lavelle D.O."/>
            <person name="Truco M.J."/>
            <person name="Xia R."/>
            <person name="Zhu S."/>
            <person name="Xu C."/>
            <person name="Xu H."/>
            <person name="Xu X."/>
            <person name="Cox K."/>
            <person name="Korf I."/>
            <person name="Meyers B.C."/>
            <person name="Michelmore R.W."/>
        </authorList>
    </citation>
    <scope>NUCLEOTIDE SEQUENCE [LARGE SCALE GENOMIC DNA]</scope>
    <source>
        <strain evidence="4">cv. Salinas</strain>
        <tissue evidence="3">Seedlings</tissue>
    </source>
</reference>
<dbReference type="PANTHER" id="PTHR24559:SF444">
    <property type="entry name" value="REVERSE TRANSCRIPTASE DOMAIN-CONTAINING PROTEIN"/>
    <property type="match status" value="1"/>
</dbReference>
<keyword evidence="4" id="KW-1185">Reference proteome</keyword>
<protein>
    <recommendedName>
        <fullName evidence="2">Reverse transcriptase domain-containing protein</fullName>
    </recommendedName>
</protein>
<name>A0A9R1WCE5_LACSA</name>
<accession>A0A9R1WCE5</accession>
<dbReference type="PANTHER" id="PTHR24559">
    <property type="entry name" value="TRANSPOSON TY3-I GAG-POL POLYPROTEIN"/>
    <property type="match status" value="1"/>
</dbReference>
<evidence type="ECO:0000313" key="3">
    <source>
        <dbReference type="EMBL" id="KAJ0222590.1"/>
    </source>
</evidence>
<evidence type="ECO:0000259" key="2">
    <source>
        <dbReference type="Pfam" id="PF00078"/>
    </source>
</evidence>
<dbReference type="Proteomes" id="UP000235145">
    <property type="component" value="Unassembled WGS sequence"/>
</dbReference>
<keyword evidence="1" id="KW-1133">Transmembrane helix</keyword>
<evidence type="ECO:0000256" key="1">
    <source>
        <dbReference type="SAM" id="Phobius"/>
    </source>
</evidence>
<dbReference type="SUPFAM" id="SSF56672">
    <property type="entry name" value="DNA/RNA polymerases"/>
    <property type="match status" value="1"/>
</dbReference>
<dbReference type="InterPro" id="IPR053134">
    <property type="entry name" value="RNA-dir_DNA_polymerase"/>
</dbReference>
<comment type="caution">
    <text evidence="3">The sequence shown here is derived from an EMBL/GenBank/DDBJ whole genome shotgun (WGS) entry which is preliminary data.</text>
</comment>
<dbReference type="InterPro" id="IPR043128">
    <property type="entry name" value="Rev_trsase/Diguanyl_cyclase"/>
</dbReference>
<feature type="transmembrane region" description="Helical" evidence="1">
    <location>
        <begin position="6"/>
        <end position="24"/>
    </location>
</feature>
<feature type="domain" description="Reverse transcriptase" evidence="2">
    <location>
        <begin position="43"/>
        <end position="191"/>
    </location>
</feature>
<gene>
    <name evidence="3" type="ORF">LSAT_V11C200100920</name>
</gene>
<sequence length="227" mass="26385">MDSTSWTLLGFSFPFLVFLILGVTHSPRSSFPYQDSISSDGEKHDGSWTMCIDYVNLNKSCPKDNYPLPEIDQKFNPLEGFQFKCFLDAQKGFHQVQMRREDKEKTSFHSDHGTFCYQKMPFGLENVRETYQLLMDKMFANQISRTIEVYVNDMVIKIQNEEALICDIKKKLSNFDEGTDEAQPRKAKFSVIKEPMRESLKTIPIYMNSSTLKLLTTSKEYRKSMEG</sequence>
<dbReference type="InterPro" id="IPR043502">
    <property type="entry name" value="DNA/RNA_pol_sf"/>
</dbReference>
<evidence type="ECO:0000313" key="4">
    <source>
        <dbReference type="Proteomes" id="UP000235145"/>
    </source>
</evidence>
<dbReference type="CDD" id="cd01647">
    <property type="entry name" value="RT_LTR"/>
    <property type="match status" value="1"/>
</dbReference>
<dbReference type="EMBL" id="NBSK02000002">
    <property type="protein sequence ID" value="KAJ0222590.1"/>
    <property type="molecule type" value="Genomic_DNA"/>
</dbReference>
<dbReference type="Pfam" id="PF00078">
    <property type="entry name" value="RVT_1"/>
    <property type="match status" value="1"/>
</dbReference>
<dbReference type="Gene3D" id="3.30.70.270">
    <property type="match status" value="1"/>
</dbReference>
<dbReference type="InterPro" id="IPR000477">
    <property type="entry name" value="RT_dom"/>
</dbReference>
<keyword evidence="1" id="KW-0472">Membrane</keyword>
<keyword evidence="1" id="KW-0812">Transmembrane</keyword>
<dbReference type="AlphaFoldDB" id="A0A9R1WCE5"/>
<proteinExistence type="predicted"/>
<organism evidence="3 4">
    <name type="scientific">Lactuca sativa</name>
    <name type="common">Garden lettuce</name>
    <dbReference type="NCBI Taxonomy" id="4236"/>
    <lineage>
        <taxon>Eukaryota</taxon>
        <taxon>Viridiplantae</taxon>
        <taxon>Streptophyta</taxon>
        <taxon>Embryophyta</taxon>
        <taxon>Tracheophyta</taxon>
        <taxon>Spermatophyta</taxon>
        <taxon>Magnoliopsida</taxon>
        <taxon>eudicotyledons</taxon>
        <taxon>Gunneridae</taxon>
        <taxon>Pentapetalae</taxon>
        <taxon>asterids</taxon>
        <taxon>campanulids</taxon>
        <taxon>Asterales</taxon>
        <taxon>Asteraceae</taxon>
        <taxon>Cichorioideae</taxon>
        <taxon>Cichorieae</taxon>
        <taxon>Lactucinae</taxon>
        <taxon>Lactuca</taxon>
    </lineage>
</organism>